<accession>A0AA88JEH2</accession>
<evidence type="ECO:0000313" key="3">
    <source>
        <dbReference type="Proteomes" id="UP001187192"/>
    </source>
</evidence>
<keyword evidence="3" id="KW-1185">Reference proteome</keyword>
<dbReference type="InterPro" id="IPR012337">
    <property type="entry name" value="RNaseH-like_sf"/>
</dbReference>
<dbReference type="Gene3D" id="3.30.420.10">
    <property type="entry name" value="Ribonuclease H-like superfamily/Ribonuclease H"/>
    <property type="match status" value="1"/>
</dbReference>
<dbReference type="Pfam" id="PF13456">
    <property type="entry name" value="RVT_3"/>
    <property type="match status" value="1"/>
</dbReference>
<feature type="domain" description="RNase H type-1" evidence="1">
    <location>
        <begin position="61"/>
        <end position="120"/>
    </location>
</feature>
<protein>
    <recommendedName>
        <fullName evidence="1">RNase H type-1 domain-containing protein</fullName>
    </recommendedName>
</protein>
<dbReference type="InterPro" id="IPR036397">
    <property type="entry name" value="RNaseH_sf"/>
</dbReference>
<dbReference type="SUPFAM" id="SSF53098">
    <property type="entry name" value="Ribonuclease H-like"/>
    <property type="match status" value="1"/>
</dbReference>
<dbReference type="EMBL" id="BTGU01000955">
    <property type="protein sequence ID" value="GMN69862.1"/>
    <property type="molecule type" value="Genomic_DNA"/>
</dbReference>
<dbReference type="AlphaFoldDB" id="A0AA88JEH2"/>
<proteinExistence type="predicted"/>
<gene>
    <name evidence="2" type="ORF">TIFTF001_038905</name>
</gene>
<dbReference type="PANTHER" id="PTHR48475">
    <property type="entry name" value="RIBONUCLEASE H"/>
    <property type="match status" value="1"/>
</dbReference>
<comment type="caution">
    <text evidence="2">The sequence shown here is derived from an EMBL/GenBank/DDBJ whole genome shotgun (WGS) entry which is preliminary data.</text>
</comment>
<name>A0AA88JEH2_FICCA</name>
<evidence type="ECO:0000313" key="2">
    <source>
        <dbReference type="EMBL" id="GMN69862.1"/>
    </source>
</evidence>
<dbReference type="InterPro" id="IPR002156">
    <property type="entry name" value="RNaseH_domain"/>
</dbReference>
<evidence type="ECO:0000259" key="1">
    <source>
        <dbReference type="Pfam" id="PF13456"/>
    </source>
</evidence>
<dbReference type="GO" id="GO:0003676">
    <property type="term" value="F:nucleic acid binding"/>
    <property type="evidence" value="ECO:0007669"/>
    <property type="project" value="InterPro"/>
</dbReference>
<dbReference type="PANTHER" id="PTHR48475:SF1">
    <property type="entry name" value="RNASE H TYPE-1 DOMAIN-CONTAINING PROTEIN"/>
    <property type="match status" value="1"/>
</dbReference>
<organism evidence="2 3">
    <name type="scientific">Ficus carica</name>
    <name type="common">Common fig</name>
    <dbReference type="NCBI Taxonomy" id="3494"/>
    <lineage>
        <taxon>Eukaryota</taxon>
        <taxon>Viridiplantae</taxon>
        <taxon>Streptophyta</taxon>
        <taxon>Embryophyta</taxon>
        <taxon>Tracheophyta</taxon>
        <taxon>Spermatophyta</taxon>
        <taxon>Magnoliopsida</taxon>
        <taxon>eudicotyledons</taxon>
        <taxon>Gunneridae</taxon>
        <taxon>Pentapetalae</taxon>
        <taxon>rosids</taxon>
        <taxon>fabids</taxon>
        <taxon>Rosales</taxon>
        <taxon>Moraceae</taxon>
        <taxon>Ficeae</taxon>
        <taxon>Ficus</taxon>
    </lineage>
</organism>
<dbReference type="GO" id="GO:0004523">
    <property type="term" value="F:RNA-DNA hybrid ribonuclease activity"/>
    <property type="evidence" value="ECO:0007669"/>
    <property type="project" value="InterPro"/>
</dbReference>
<dbReference type="Proteomes" id="UP001187192">
    <property type="component" value="Unassembled WGS sequence"/>
</dbReference>
<reference evidence="2" key="1">
    <citation type="submission" date="2023-07" db="EMBL/GenBank/DDBJ databases">
        <title>draft genome sequence of fig (Ficus carica).</title>
        <authorList>
            <person name="Takahashi T."/>
            <person name="Nishimura K."/>
        </authorList>
    </citation>
    <scope>NUCLEOTIDE SEQUENCE</scope>
</reference>
<sequence>MYDINIKLRTTKKGQVLADFVLECTTQAGKGAEKEKTDDENKKEKEFWKVQIDKGSNQFGAGVGITLRKESKKLEYAVKLTFETTNNVVEHGALILSLRLVKALGATNVEVQSDSKLVVN</sequence>